<proteinExistence type="predicted"/>
<accession>A0AAT9PGZ9</accession>
<sequence length="100" mass="11328">MESLIASYLVDNGGASLKSHIEYLKGCLRALESPSTYEADISSNSYSAEIRNDGVRLSFLYDEFQSIKVSRTKLQDITKAWILFLEREPIAGYIETMRIV</sequence>
<dbReference type="Proteomes" id="UP000829560">
    <property type="component" value="Chromosome"/>
</dbReference>
<evidence type="ECO:0000313" key="2">
    <source>
        <dbReference type="Proteomes" id="UP000829560"/>
    </source>
</evidence>
<evidence type="ECO:0000313" key="1">
    <source>
        <dbReference type="EMBL" id="UNK06149.2"/>
    </source>
</evidence>
<name>A0AAT9PGZ9_9GAMM</name>
<keyword evidence="2" id="KW-1185">Reference proteome</keyword>
<organism evidence="1 2">
    <name type="scientific">Psychrobacter raelei</name>
    <dbReference type="NCBI Taxonomy" id="2565531"/>
    <lineage>
        <taxon>Bacteria</taxon>
        <taxon>Pseudomonadati</taxon>
        <taxon>Pseudomonadota</taxon>
        <taxon>Gammaproteobacteria</taxon>
        <taxon>Moraxellales</taxon>
        <taxon>Moraxellaceae</taxon>
        <taxon>Psychrobacter</taxon>
    </lineage>
</organism>
<dbReference type="RefSeq" id="WP_338412651.1">
    <property type="nucleotide sequence ID" value="NZ_CP093310.2"/>
</dbReference>
<reference evidence="1" key="1">
    <citation type="submission" date="2024-03" db="EMBL/GenBank/DDBJ databases">
        <title>Psychrobacter raelis sp. nov. isolated from a dog with peritonitis.</title>
        <authorList>
            <person name="Schiavone A."/>
            <person name="Manzulli V."/>
            <person name="Camarda A."/>
            <person name="Cafiero M.A."/>
            <person name="Vasco I."/>
            <person name="Marino L."/>
            <person name="Pennuzzi G."/>
            <person name="Serrecchia L."/>
            <person name="Galante D."/>
            <person name="Pugliese N."/>
        </authorList>
    </citation>
    <scope>NUCLEOTIDE SEQUENCE</scope>
    <source>
        <strain evidence="1">PraFG1</strain>
    </source>
</reference>
<dbReference type="EMBL" id="CP093310">
    <property type="protein sequence ID" value="UNK06149.2"/>
    <property type="molecule type" value="Genomic_DNA"/>
</dbReference>
<dbReference type="KEGG" id="prae:MN210_05850"/>
<gene>
    <name evidence="1" type="ORF">MN210_05850</name>
</gene>
<dbReference type="AlphaFoldDB" id="A0AAT9PGZ9"/>
<protein>
    <submittedName>
        <fullName evidence="1">Uncharacterized protein</fullName>
    </submittedName>
</protein>